<evidence type="ECO:0000313" key="3">
    <source>
        <dbReference type="Proteomes" id="UP000599074"/>
    </source>
</evidence>
<sequence>MTPLAWLVELYDPAARYLRRHGGRLRSRPRRRATDPGAAAFGSAVVFGPGVPGGARPATPEEMSDLSGRAGRHRDRHRAAVEAARRRWGDRALACARELLEHGSTVLPVDNATVRGRLVRLWRGDSVLELRASRDSGTTGSSTTTSSLTRLSRRHQDPQVIAEYLVHVIAQVDDGQRR</sequence>
<evidence type="ECO:0000313" key="2">
    <source>
        <dbReference type="EMBL" id="GII25792.1"/>
    </source>
</evidence>
<dbReference type="RefSeq" id="WP_168118106.1">
    <property type="nucleotide sequence ID" value="NZ_BOON01000059.1"/>
</dbReference>
<reference evidence="2" key="1">
    <citation type="submission" date="2021-01" db="EMBL/GenBank/DDBJ databases">
        <title>Whole genome shotgun sequence of Planosporangium mesophilum NBRC 109066.</title>
        <authorList>
            <person name="Komaki H."/>
            <person name="Tamura T."/>
        </authorList>
    </citation>
    <scope>NUCLEOTIDE SEQUENCE</scope>
    <source>
        <strain evidence="2">NBRC 109066</strain>
    </source>
</reference>
<dbReference type="AlphaFoldDB" id="A0A8J3X2R8"/>
<keyword evidence="3" id="KW-1185">Reference proteome</keyword>
<feature type="compositionally biased region" description="Low complexity" evidence="1">
    <location>
        <begin position="136"/>
        <end position="150"/>
    </location>
</feature>
<accession>A0A8J3X2R8</accession>
<name>A0A8J3X2R8_9ACTN</name>
<organism evidence="2 3">
    <name type="scientific">Planosporangium mesophilum</name>
    <dbReference type="NCBI Taxonomy" id="689768"/>
    <lineage>
        <taxon>Bacteria</taxon>
        <taxon>Bacillati</taxon>
        <taxon>Actinomycetota</taxon>
        <taxon>Actinomycetes</taxon>
        <taxon>Micromonosporales</taxon>
        <taxon>Micromonosporaceae</taxon>
        <taxon>Planosporangium</taxon>
    </lineage>
</organism>
<feature type="region of interest" description="Disordered" evidence="1">
    <location>
        <begin position="133"/>
        <end position="153"/>
    </location>
</feature>
<evidence type="ECO:0000256" key="1">
    <source>
        <dbReference type="SAM" id="MobiDB-lite"/>
    </source>
</evidence>
<feature type="region of interest" description="Disordered" evidence="1">
    <location>
        <begin position="50"/>
        <end position="76"/>
    </location>
</feature>
<proteinExistence type="predicted"/>
<dbReference type="Proteomes" id="UP000599074">
    <property type="component" value="Unassembled WGS sequence"/>
</dbReference>
<dbReference type="EMBL" id="BOON01000059">
    <property type="protein sequence ID" value="GII25792.1"/>
    <property type="molecule type" value="Genomic_DNA"/>
</dbReference>
<comment type="caution">
    <text evidence="2">The sequence shown here is derived from an EMBL/GenBank/DDBJ whole genome shotgun (WGS) entry which is preliminary data.</text>
</comment>
<gene>
    <name evidence="2" type="ORF">Pme01_53890</name>
</gene>
<protein>
    <submittedName>
        <fullName evidence="2">Uncharacterized protein</fullName>
    </submittedName>
</protein>